<gene>
    <name evidence="12" type="ORF">SKAU_G00074070</name>
</gene>
<dbReference type="OrthoDB" id="3222at2759"/>
<keyword evidence="6" id="KW-0677">Repeat</keyword>
<keyword evidence="4" id="KW-0597">Phosphoprotein</keyword>
<evidence type="ECO:0000256" key="10">
    <source>
        <dbReference type="RuleBase" id="RU000477"/>
    </source>
</evidence>
<evidence type="ECO:0000256" key="7">
    <source>
        <dbReference type="ARBA" id="ARBA00022989"/>
    </source>
</evidence>
<dbReference type="InterPro" id="IPR034294">
    <property type="entry name" value="Aquaporin_transptr"/>
</dbReference>
<evidence type="ECO:0000313" key="13">
    <source>
        <dbReference type="Proteomes" id="UP001152622"/>
    </source>
</evidence>
<dbReference type="PRINTS" id="PR00783">
    <property type="entry name" value="MINTRINSICP"/>
</dbReference>
<accession>A0A9Q1G8F0</accession>
<dbReference type="EMBL" id="JAINUF010000002">
    <property type="protein sequence ID" value="KAJ8376827.1"/>
    <property type="molecule type" value="Genomic_DNA"/>
</dbReference>
<keyword evidence="10" id="KW-0813">Transport</keyword>
<dbReference type="GO" id="GO:0015250">
    <property type="term" value="F:water channel activity"/>
    <property type="evidence" value="ECO:0007669"/>
    <property type="project" value="TreeGrafter"/>
</dbReference>
<evidence type="ECO:0000256" key="9">
    <source>
        <dbReference type="ARBA" id="ARBA00023180"/>
    </source>
</evidence>
<keyword evidence="13" id="KW-1185">Reference proteome</keyword>
<keyword evidence="7 11" id="KW-1133">Transmembrane helix</keyword>
<dbReference type="InterPro" id="IPR023271">
    <property type="entry name" value="Aquaporin-like"/>
</dbReference>
<reference evidence="12" key="1">
    <citation type="journal article" date="2023" name="Science">
        <title>Genome structures resolve the early diversification of teleost fishes.</title>
        <authorList>
            <person name="Parey E."/>
            <person name="Louis A."/>
            <person name="Montfort J."/>
            <person name="Bouchez O."/>
            <person name="Roques C."/>
            <person name="Iampietro C."/>
            <person name="Lluch J."/>
            <person name="Castinel A."/>
            <person name="Donnadieu C."/>
            <person name="Desvignes T."/>
            <person name="Floi Bucao C."/>
            <person name="Jouanno E."/>
            <person name="Wen M."/>
            <person name="Mejri S."/>
            <person name="Dirks R."/>
            <person name="Jansen H."/>
            <person name="Henkel C."/>
            <person name="Chen W.J."/>
            <person name="Zahm M."/>
            <person name="Cabau C."/>
            <person name="Klopp C."/>
            <person name="Thompson A.W."/>
            <person name="Robinson-Rechavi M."/>
            <person name="Braasch I."/>
            <person name="Lecointre G."/>
            <person name="Bobe J."/>
            <person name="Postlethwait J.H."/>
            <person name="Berthelot C."/>
            <person name="Roest Crollius H."/>
            <person name="Guiguen Y."/>
        </authorList>
    </citation>
    <scope>NUCLEOTIDE SEQUENCE</scope>
    <source>
        <strain evidence="12">WJC10195</strain>
    </source>
</reference>
<dbReference type="SUPFAM" id="SSF81338">
    <property type="entry name" value="Aquaporin-like"/>
    <property type="match status" value="1"/>
</dbReference>
<comment type="similarity">
    <text evidence="2 10">Belongs to the MIP/aquaporin (TC 1.A.8) family.</text>
</comment>
<proteinExistence type="inferred from homology"/>
<comment type="caution">
    <text evidence="12">The sequence shown here is derived from an EMBL/GenBank/DDBJ whole genome shotgun (WGS) entry which is preliminary data.</text>
</comment>
<dbReference type="PANTHER" id="PTHR19139">
    <property type="entry name" value="AQUAPORIN TRANSPORTER"/>
    <property type="match status" value="1"/>
</dbReference>
<keyword evidence="5 10" id="KW-0812">Transmembrane</keyword>
<evidence type="ECO:0000256" key="3">
    <source>
        <dbReference type="ARBA" id="ARBA00022475"/>
    </source>
</evidence>
<dbReference type="Gene3D" id="1.20.1080.10">
    <property type="entry name" value="Glycerol uptake facilitator protein"/>
    <property type="match status" value="1"/>
</dbReference>
<protein>
    <submittedName>
        <fullName evidence="12">Uncharacterized protein</fullName>
    </submittedName>
</protein>
<organism evidence="12 13">
    <name type="scientific">Synaphobranchus kaupii</name>
    <name type="common">Kaup's arrowtooth eel</name>
    <dbReference type="NCBI Taxonomy" id="118154"/>
    <lineage>
        <taxon>Eukaryota</taxon>
        <taxon>Metazoa</taxon>
        <taxon>Chordata</taxon>
        <taxon>Craniata</taxon>
        <taxon>Vertebrata</taxon>
        <taxon>Euteleostomi</taxon>
        <taxon>Actinopterygii</taxon>
        <taxon>Neopterygii</taxon>
        <taxon>Teleostei</taxon>
        <taxon>Anguilliformes</taxon>
        <taxon>Synaphobranchidae</taxon>
        <taxon>Synaphobranchus</taxon>
    </lineage>
</organism>
<evidence type="ECO:0000313" key="12">
    <source>
        <dbReference type="EMBL" id="KAJ8376827.1"/>
    </source>
</evidence>
<keyword evidence="9" id="KW-0325">Glycoprotein</keyword>
<comment type="subcellular location">
    <subcellularLocation>
        <location evidence="1">Basolateral cell membrane</location>
        <topology evidence="1">Multi-pass membrane protein</topology>
    </subcellularLocation>
</comment>
<dbReference type="InterPro" id="IPR000425">
    <property type="entry name" value="MIP"/>
</dbReference>
<evidence type="ECO:0000256" key="2">
    <source>
        <dbReference type="ARBA" id="ARBA00006175"/>
    </source>
</evidence>
<dbReference type="Proteomes" id="UP001152622">
    <property type="component" value="Chromosome 2"/>
</dbReference>
<dbReference type="GO" id="GO:0016323">
    <property type="term" value="C:basolateral plasma membrane"/>
    <property type="evidence" value="ECO:0007669"/>
    <property type="project" value="UniProtKB-SubCell"/>
</dbReference>
<evidence type="ECO:0000256" key="8">
    <source>
        <dbReference type="ARBA" id="ARBA00023136"/>
    </source>
</evidence>
<feature type="transmembrane region" description="Helical" evidence="11">
    <location>
        <begin position="12"/>
        <end position="37"/>
    </location>
</feature>
<evidence type="ECO:0000256" key="5">
    <source>
        <dbReference type="ARBA" id="ARBA00022692"/>
    </source>
</evidence>
<evidence type="ECO:0000256" key="1">
    <source>
        <dbReference type="ARBA" id="ARBA00004554"/>
    </source>
</evidence>
<name>A0A9Q1G8F0_SYNKA</name>
<evidence type="ECO:0000256" key="4">
    <source>
        <dbReference type="ARBA" id="ARBA00022553"/>
    </source>
</evidence>
<dbReference type="PANTHER" id="PTHR19139:SF34">
    <property type="entry name" value="AQUAPORIN-4"/>
    <property type="match status" value="1"/>
</dbReference>
<keyword evidence="8 11" id="KW-0472">Membrane</keyword>
<dbReference type="Pfam" id="PF00230">
    <property type="entry name" value="MIP"/>
    <property type="match status" value="1"/>
</dbReference>
<keyword evidence="3" id="KW-1003">Cell membrane</keyword>
<evidence type="ECO:0000256" key="11">
    <source>
        <dbReference type="SAM" id="Phobius"/>
    </source>
</evidence>
<sequence>MVFTKKLSLAKAVFYVIAQCLGAIVGDGLMMELFITFELVFTVFATCDAKRNDLKGSSGLAIGLAVSIGHLFAVPYTGARHEPGSLIRPGGGELQWKNTLGEREQQSRAGRGPRVLLWWAPSWEGCWPPPLYEYLFCPDPDLKRPFGGVFAKDSDPPAQGTRVWRTAGSGGDVDELAIGPGPVRLLDVRRTSCEYAPLYGSRYQPPGYWPS</sequence>
<dbReference type="AlphaFoldDB" id="A0A9Q1G8F0"/>
<evidence type="ECO:0000256" key="6">
    <source>
        <dbReference type="ARBA" id="ARBA00022737"/>
    </source>
</evidence>